<feature type="transmembrane region" description="Helical" evidence="3">
    <location>
        <begin position="205"/>
        <end position="233"/>
    </location>
</feature>
<dbReference type="InterPro" id="IPR003660">
    <property type="entry name" value="HAMP_dom"/>
</dbReference>
<comment type="caution">
    <text evidence="5">The sequence shown here is derived from an EMBL/GenBank/DDBJ whole genome shotgun (WGS) entry which is preliminary data.</text>
</comment>
<dbReference type="SMART" id="SM00304">
    <property type="entry name" value="HAMP"/>
    <property type="match status" value="1"/>
</dbReference>
<organism evidence="5 6">
    <name type="scientific">Cellulomonas humilata</name>
    <dbReference type="NCBI Taxonomy" id="144055"/>
    <lineage>
        <taxon>Bacteria</taxon>
        <taxon>Bacillati</taxon>
        <taxon>Actinomycetota</taxon>
        <taxon>Actinomycetes</taxon>
        <taxon>Micrococcales</taxon>
        <taxon>Cellulomonadaceae</taxon>
        <taxon>Cellulomonas</taxon>
    </lineage>
</organism>
<reference evidence="5 6" key="1">
    <citation type="submission" date="2020-05" db="EMBL/GenBank/DDBJ databases">
        <title>Genome Sequencing of Type Strains.</title>
        <authorList>
            <person name="Lemaire J.F."/>
            <person name="Inderbitzin P."/>
            <person name="Gregorio O.A."/>
            <person name="Collins S.B."/>
            <person name="Wespe N."/>
            <person name="Knight-Connoni V."/>
        </authorList>
    </citation>
    <scope>NUCLEOTIDE SEQUENCE [LARGE SCALE GENOMIC DNA]</scope>
    <source>
        <strain evidence="5 6">ATCC 25174</strain>
    </source>
</reference>
<dbReference type="SUPFAM" id="SSF58104">
    <property type="entry name" value="Methyl-accepting chemotaxis protein (MCP) signaling domain"/>
    <property type="match status" value="1"/>
</dbReference>
<keyword evidence="1 3" id="KW-0812">Transmembrane</keyword>
<dbReference type="Proteomes" id="UP000565724">
    <property type="component" value="Unassembled WGS sequence"/>
</dbReference>
<evidence type="ECO:0000313" key="5">
    <source>
        <dbReference type="EMBL" id="NUU15653.1"/>
    </source>
</evidence>
<evidence type="ECO:0000256" key="1">
    <source>
        <dbReference type="ARBA" id="ARBA00022692"/>
    </source>
</evidence>
<dbReference type="Pfam" id="PF00672">
    <property type="entry name" value="HAMP"/>
    <property type="match status" value="1"/>
</dbReference>
<evidence type="ECO:0000313" key="6">
    <source>
        <dbReference type="Proteomes" id="UP000565724"/>
    </source>
</evidence>
<keyword evidence="3" id="KW-0472">Membrane</keyword>
<evidence type="ECO:0000256" key="3">
    <source>
        <dbReference type="SAM" id="Phobius"/>
    </source>
</evidence>
<dbReference type="PROSITE" id="PS50885">
    <property type="entry name" value="HAMP"/>
    <property type="match status" value="1"/>
</dbReference>
<protein>
    <submittedName>
        <fullName evidence="5">Methyl-accepting chemotaxis protein</fullName>
    </submittedName>
</protein>
<dbReference type="PANTHER" id="PTHR32089">
    <property type="entry name" value="METHYL-ACCEPTING CHEMOTAXIS PROTEIN MCPB"/>
    <property type="match status" value="1"/>
</dbReference>
<accession>A0A7Y6DVK9</accession>
<proteinExistence type="predicted"/>
<evidence type="ECO:0000259" key="4">
    <source>
        <dbReference type="PROSITE" id="PS50885"/>
    </source>
</evidence>
<dbReference type="GO" id="GO:0007165">
    <property type="term" value="P:signal transduction"/>
    <property type="evidence" value="ECO:0007669"/>
    <property type="project" value="InterPro"/>
</dbReference>
<dbReference type="RefSeq" id="WP_175345571.1">
    <property type="nucleotide sequence ID" value="NZ_JABMCI010000025.1"/>
</dbReference>
<dbReference type="Gene3D" id="1.10.287.950">
    <property type="entry name" value="Methyl-accepting chemotaxis protein"/>
    <property type="match status" value="1"/>
</dbReference>
<dbReference type="PANTHER" id="PTHR32089:SF112">
    <property type="entry name" value="LYSOZYME-LIKE PROTEIN-RELATED"/>
    <property type="match status" value="1"/>
</dbReference>
<feature type="non-terminal residue" evidence="5">
    <location>
        <position position="367"/>
    </location>
</feature>
<feature type="domain" description="HAMP" evidence="4">
    <location>
        <begin position="227"/>
        <end position="279"/>
    </location>
</feature>
<sequence>MSTTHPSSTAPASRRSGSWFRNRSVRTKILTAILLLAVVAIGSGAYAVTALRAAAADTRTLAMIQSDIVGTRVKIQLGQAQARLIIAQLAAVDSPTAEKSWLGKQDANDAEMAEAMEAYQASGAGVDPSWQAFVTDYDAWLKIRDEQLVPAATSGNSVLYSNALQIGQPRVDAFVGDLDKMVVSTVAYTDGLADTSSDEANRAALILMSSLAVALVVTLVLGFAIAGNVLAAVQRVRKSLNAMAAGDFTVRADVVSDDELGRMAHALNKAQDSVRAALGGVVETAETVAAAAEELSASSDQVAAGSDETSAQAGVVAAAAEQVSRNVQAVAAGAEQMGASIREIAQNANLAAKVAGQATAAAESAND</sequence>
<keyword evidence="6" id="KW-1185">Reference proteome</keyword>
<name>A0A7Y6DVK9_9CELL</name>
<dbReference type="GO" id="GO:0016020">
    <property type="term" value="C:membrane"/>
    <property type="evidence" value="ECO:0007669"/>
    <property type="project" value="InterPro"/>
</dbReference>
<dbReference type="EMBL" id="JABMCI010000025">
    <property type="protein sequence ID" value="NUU15653.1"/>
    <property type="molecule type" value="Genomic_DNA"/>
</dbReference>
<evidence type="ECO:0000256" key="2">
    <source>
        <dbReference type="ARBA" id="ARBA00022989"/>
    </source>
</evidence>
<keyword evidence="2 3" id="KW-1133">Transmembrane helix</keyword>
<dbReference type="AlphaFoldDB" id="A0A7Y6DVK9"/>
<dbReference type="CDD" id="cd06225">
    <property type="entry name" value="HAMP"/>
    <property type="match status" value="1"/>
</dbReference>
<gene>
    <name evidence="5" type="ORF">HP550_00120</name>
</gene>